<sequence>MSDFEKELLKFVETISKRLDNIEKHLEIKDKYEIIEEEAKKLADDWILKDKIYRRASTIYNEKVENNRR</sequence>
<protein>
    <submittedName>
        <fullName evidence="1">Uncharacterized protein</fullName>
    </submittedName>
</protein>
<proteinExistence type="predicted"/>
<evidence type="ECO:0000313" key="1">
    <source>
        <dbReference type="EMBL" id="DAG05979.1"/>
    </source>
</evidence>
<organism evidence="1">
    <name type="scientific">Myoviridae sp. ctkfK18</name>
    <dbReference type="NCBI Taxonomy" id="2825165"/>
    <lineage>
        <taxon>Viruses</taxon>
        <taxon>Duplodnaviria</taxon>
        <taxon>Heunggongvirae</taxon>
        <taxon>Uroviricota</taxon>
        <taxon>Caudoviricetes</taxon>
    </lineage>
</organism>
<dbReference type="EMBL" id="BK016265">
    <property type="protein sequence ID" value="DAG05979.1"/>
    <property type="molecule type" value="Genomic_DNA"/>
</dbReference>
<accession>A0A8S5VH85</accession>
<reference evidence="1" key="1">
    <citation type="journal article" date="2021" name="Proc. Natl. Acad. Sci. U.S.A.">
        <title>A Catalog of Tens of Thousands of Viruses from Human Metagenomes Reveals Hidden Associations with Chronic Diseases.</title>
        <authorList>
            <person name="Tisza M.J."/>
            <person name="Buck C.B."/>
        </authorList>
    </citation>
    <scope>NUCLEOTIDE SEQUENCE</scope>
    <source>
        <strain evidence="1">CtkfK18</strain>
    </source>
</reference>
<name>A0A8S5VH85_9CAUD</name>